<reference evidence="2 3" key="1">
    <citation type="submission" date="2016-03" db="EMBL/GenBank/DDBJ databases">
        <title>Choanephora cucurbitarum.</title>
        <authorList>
            <person name="Min B."/>
            <person name="Park H."/>
            <person name="Park J.-H."/>
            <person name="Shin H.-D."/>
            <person name="Choi I.-G."/>
        </authorList>
    </citation>
    <scope>NUCLEOTIDE SEQUENCE [LARGE SCALE GENOMIC DNA]</scope>
    <source>
        <strain evidence="2 3">KUS-F28377</strain>
    </source>
</reference>
<accession>A0A1C7N0F1</accession>
<evidence type="ECO:0000313" key="3">
    <source>
        <dbReference type="Proteomes" id="UP000093000"/>
    </source>
</evidence>
<feature type="region of interest" description="Disordered" evidence="1">
    <location>
        <begin position="29"/>
        <end position="50"/>
    </location>
</feature>
<evidence type="ECO:0000313" key="2">
    <source>
        <dbReference type="EMBL" id="OBZ82146.1"/>
    </source>
</evidence>
<name>A0A1C7N0F1_9FUNG</name>
<sequence>MKARLQYAQMKMETGLSTENLQKVESAFISSPKQPRRPLPSEYPPYPTPLSRRYRRMLLSATSAQKKKHLQKEEAKRDEAAFTILMLKSQGSNLSQEKEEF</sequence>
<protein>
    <submittedName>
        <fullName evidence="2">Uncharacterized protein</fullName>
    </submittedName>
</protein>
<proteinExistence type="predicted"/>
<comment type="caution">
    <text evidence="2">The sequence shown here is derived from an EMBL/GenBank/DDBJ whole genome shotgun (WGS) entry which is preliminary data.</text>
</comment>
<keyword evidence="3" id="KW-1185">Reference proteome</keyword>
<dbReference type="Proteomes" id="UP000093000">
    <property type="component" value="Unassembled WGS sequence"/>
</dbReference>
<dbReference type="OrthoDB" id="2282041at2759"/>
<gene>
    <name evidence="2" type="ORF">A0J61_09806</name>
</gene>
<dbReference type="AlphaFoldDB" id="A0A1C7N0F1"/>
<feature type="compositionally biased region" description="Pro residues" evidence="1">
    <location>
        <begin position="37"/>
        <end position="48"/>
    </location>
</feature>
<dbReference type="InParanoid" id="A0A1C7N0F1"/>
<organism evidence="2 3">
    <name type="scientific">Choanephora cucurbitarum</name>
    <dbReference type="NCBI Taxonomy" id="101091"/>
    <lineage>
        <taxon>Eukaryota</taxon>
        <taxon>Fungi</taxon>
        <taxon>Fungi incertae sedis</taxon>
        <taxon>Mucoromycota</taxon>
        <taxon>Mucoromycotina</taxon>
        <taxon>Mucoromycetes</taxon>
        <taxon>Mucorales</taxon>
        <taxon>Mucorineae</taxon>
        <taxon>Choanephoraceae</taxon>
        <taxon>Choanephoroideae</taxon>
        <taxon>Choanephora</taxon>
    </lineage>
</organism>
<evidence type="ECO:0000256" key="1">
    <source>
        <dbReference type="SAM" id="MobiDB-lite"/>
    </source>
</evidence>
<dbReference type="EMBL" id="LUGH01000942">
    <property type="protein sequence ID" value="OBZ82146.1"/>
    <property type="molecule type" value="Genomic_DNA"/>
</dbReference>